<dbReference type="InterPro" id="IPR056604">
    <property type="entry name" value="GBF1-like_TPR"/>
</dbReference>
<proteinExistence type="inferred from homology"/>
<keyword evidence="3" id="KW-0479">Metal-binding</keyword>
<evidence type="ECO:0000256" key="1">
    <source>
        <dbReference type="ARBA" id="ARBA00001947"/>
    </source>
</evidence>
<dbReference type="Gene3D" id="1.10.220.20">
    <property type="match status" value="1"/>
</dbReference>
<dbReference type="Pfam" id="PF12783">
    <property type="entry name" value="Sec7-like_HUS"/>
    <property type="match status" value="1"/>
</dbReference>
<comment type="caution">
    <text evidence="14">The sequence shown here is derived from an EMBL/GenBank/DDBJ whole genome shotgun (WGS) entry which is preliminary data.</text>
</comment>
<sequence length="2025" mass="222733">MFVNQHLRTLSLQHRFVNNPAPLRRTALFAAADSPTPAPVSSPGSTLANKLTTQKSHHNILAEIDDPPAHELHWSHLIHAEIISVTSAMRRNSRWSGMSVSGLSMGSLGMNMGLRGRENQKDGTYRNQESPLMVGFNELRSRLASTTSAQDMDAVALLDPFLEVIQSGDTNGPITGAALTSVEKFLMYKIINKDSPNAAHAMQRLAVAATHCKFEASDSVSDEIVLLKILQVLRVALTSGPGNFLSDESVCSMIETGLSMCCQLQLSEMLRKAAEHTMTIITQAMFEKLRTISVPMELTGEDGAEQDDSETIVVQTSSIQEGADQVNLSINHNPATVETEAEALLADKARESAKEQEKLREAEKGETTLESETVESLLETAPPKSYGLPSIRELLRVLISLLNPHDQQHTDRMRLMALSILDVALEVGGRSITKFHALQSLVADDMCKYLFQLARTDNIPILTLALRVISSAFDTMKPNLKLQQELFLSFLLDRLSPPAFALKPLPYNPDFGEPIPAVATPEPESNSRAGSPSPSMKSGKGEKMDTTTAHGEVRELLLECLGQFARAPTFMVDLWVNYDCGLDCGDMFQDMIKFLTRNSFPDSTTYSASNSHMLCMDSLLLFINHMVDRLSIPKEQAEMLDKDLESYETLFQRRQQKELLVKGAAKFDENPKAGLVYLEAHNMISSLNDPAGVAHFLKTSTRLSKRLLGEYLAKPANSEVLKAFMQLFDFHGKRLDEGLRELLETFRLPGESQQIERIMELFAETYFATKPRAIASQDAAFILGYAVVMLNTDQHSRNVKGRMSLEQFSKNLRGVNNGENFPPEYLAEIFEAIRKREIVLPQEHEGQLGFNYAWKELLHRAETVGPLVVCNTSMYDKELFVSSWKPIMSAISYAFNMAQDDATLQKSLTGYYQCAILAAHYQLPDIFDRVTMSLARMTGLLDTPNNPADNRDVTVEGTTITVSDLAVQFGKSYKGQLAAVVAFGVANEHGNMIRAGWKPILEIIKNLFVNSLLPGSMLEVEDFLAGTTMILLKQAVVPEVKDKIRQDSSLLSTLSSYLLSSSYSYESAREDPTPEEIESTRCTADCVAACRLEELFSDIRLLEDLPLTQLMEAIKFVADGNSVTKQTKPPTPSKLYNPASVFFLELMISLTVQNRYRVQALWPIVFEHLSDIILDAGSQSVLLVERAVVGLLRLCIRLAHKDDMSKEVLEALDLLLGLPIDVVPEVAEQMMAGVLNLLKADSSCVRPNLNWDVLFALLSSTSNHPEAAKYSFEAISMFVAENDGENVSVENYADCVDLLIRFAAAGAVGAEGILKQESGQRGNKNHMSKAQANAVERAKKAVEMLYKLHSQAPRLITQSKMSPDLTWSAYWFPILVGLTQQCSNPCREVRNHAMIYLQRALLLPEIVTDKISEWVVVFDKVLFKLLEDLLRPEIVQQDPAGFEETRSKACAIVCKTFLHYYFRLLEWDGLQALWMNVLDYMDAFMQTAQSDQLYEAVPESLKNCLLVMSTSDAFSEATANLPDSLWNVTWIRINKFLPNLKSEIFPAQTAEGGSSYAALMMGVGKNLFTVGGATEQAPEQASEQASEQAPLLSRSTADSVSEAPVESAAAFSGADQVENVQQPLQQEGHPQDADFSHRQRLIIHLVVSFSLLQSITCRAAIAWEAGKPLSIETVEVAPPKAGEVRIKIVATGVCHTDAYTLSGADSEGVFPVIFGHEGGGIVESVGEGVTSVQAGDHVIPLYTAECRECKFCKSGKTNLCGKVRETQGRGLMPDGTSRFTCNGKQIFHYMGCSTFSEYTVVCEVSVAKIAKEAPLEKVCLLGCGITTGYGAATRTAKVAKGDSVAVFGLGGVGLSVVQGAKQAGATTIIGVDVNPKKEKLAKEMGCTLFVNSKELPEGKTIQQYLVEITDGGLDYTFDCTGNVHVMRAALEACHKGWGESIIIGVAAAGQEIQTRPFQLVTGRVWRGSAFGGVKGRTELPGLVQDYMTGKIKIDEFITHNFGLNDINKAFDAMHDGDCIRAIISY</sequence>
<evidence type="ECO:0000256" key="3">
    <source>
        <dbReference type="ARBA" id="ARBA00022723"/>
    </source>
</evidence>
<dbReference type="SUPFAM" id="SSF48425">
    <property type="entry name" value="Sec7 domain"/>
    <property type="match status" value="1"/>
</dbReference>
<name>A0A9P7ZW79_MORAP</name>
<evidence type="ECO:0000313" key="15">
    <source>
        <dbReference type="Proteomes" id="UP000717515"/>
    </source>
</evidence>
<dbReference type="FunFam" id="3.40.50.720:FF:000003">
    <property type="entry name" value="S-(hydroxymethyl)glutathione dehydrogenase"/>
    <property type="match status" value="1"/>
</dbReference>
<dbReference type="GO" id="GO:0051903">
    <property type="term" value="F:S-(hydroxymethyl)glutathione dehydrogenase [NAD(P)+] activity"/>
    <property type="evidence" value="ECO:0007669"/>
    <property type="project" value="UniProtKB-EC"/>
</dbReference>
<evidence type="ECO:0000256" key="11">
    <source>
        <dbReference type="ARBA" id="ARBA00049243"/>
    </source>
</evidence>
<evidence type="ECO:0000256" key="8">
    <source>
        <dbReference type="ARBA" id="ARBA00047901"/>
    </source>
</evidence>
<dbReference type="SUPFAM" id="SSF50129">
    <property type="entry name" value="GroES-like"/>
    <property type="match status" value="2"/>
</dbReference>
<evidence type="ECO:0000256" key="12">
    <source>
        <dbReference type="SAM" id="MobiDB-lite"/>
    </source>
</evidence>
<feature type="compositionally biased region" description="Polar residues" evidence="12">
    <location>
        <begin position="1577"/>
        <end position="1597"/>
    </location>
</feature>
<evidence type="ECO:0000256" key="9">
    <source>
        <dbReference type="ARBA" id="ARBA00048110"/>
    </source>
</evidence>
<gene>
    <name evidence="14" type="ORF">KVV02_004406</name>
</gene>
<dbReference type="InterPro" id="IPR014183">
    <property type="entry name" value="ADH_3"/>
</dbReference>
<evidence type="ECO:0000256" key="10">
    <source>
        <dbReference type="ARBA" id="ARBA00049164"/>
    </source>
</evidence>
<dbReference type="NCBIfam" id="TIGR02818">
    <property type="entry name" value="adh_III_F_hyde"/>
    <property type="match status" value="1"/>
</dbReference>
<dbReference type="EMBL" id="JAIFTL010000504">
    <property type="protein sequence ID" value="KAG9319292.1"/>
    <property type="molecule type" value="Genomic_DNA"/>
</dbReference>
<comment type="cofactor">
    <cofactor evidence="1">
        <name>Zn(2+)</name>
        <dbReference type="ChEBI" id="CHEBI:29105"/>
    </cofactor>
</comment>
<dbReference type="Gene3D" id="3.40.50.720">
    <property type="entry name" value="NAD(P)-binding Rossmann-like Domain"/>
    <property type="match status" value="1"/>
</dbReference>
<feature type="compositionally biased region" description="Basic and acidic residues" evidence="12">
    <location>
        <begin position="350"/>
        <end position="367"/>
    </location>
</feature>
<evidence type="ECO:0000256" key="2">
    <source>
        <dbReference type="ARBA" id="ARBA00010902"/>
    </source>
</evidence>
<comment type="similarity">
    <text evidence="2">Belongs to the zinc-containing alcohol dehydrogenase family. Class-III subfamily.</text>
</comment>
<dbReference type="CDD" id="cd00171">
    <property type="entry name" value="Sec7"/>
    <property type="match status" value="1"/>
</dbReference>
<feature type="region of interest" description="Disordered" evidence="12">
    <location>
        <begin position="350"/>
        <end position="375"/>
    </location>
</feature>
<dbReference type="PROSITE" id="PS50190">
    <property type="entry name" value="SEC7"/>
    <property type="match status" value="1"/>
</dbReference>
<dbReference type="PANTHER" id="PTHR43880">
    <property type="entry name" value="ALCOHOL DEHYDROGENASE"/>
    <property type="match status" value="1"/>
</dbReference>
<keyword evidence="6" id="KW-0520">NAD</keyword>
<dbReference type="GO" id="GO:0005085">
    <property type="term" value="F:guanyl-nucleotide exchange factor activity"/>
    <property type="evidence" value="ECO:0007669"/>
    <property type="project" value="InterPro"/>
</dbReference>
<dbReference type="Gene3D" id="3.90.180.10">
    <property type="entry name" value="Medium-chain alcohol dehydrogenases, catalytic domain"/>
    <property type="match status" value="1"/>
</dbReference>
<dbReference type="Gene3D" id="1.10.1000.11">
    <property type="entry name" value="Arf Nucleotide-binding Site Opener,domain 2"/>
    <property type="match status" value="1"/>
</dbReference>
<dbReference type="GO" id="GO:0032012">
    <property type="term" value="P:regulation of ARF protein signal transduction"/>
    <property type="evidence" value="ECO:0007669"/>
    <property type="project" value="InterPro"/>
</dbReference>
<dbReference type="Pfam" id="PF01369">
    <property type="entry name" value="Sec7"/>
    <property type="match status" value="1"/>
</dbReference>
<dbReference type="InterPro" id="IPR032691">
    <property type="entry name" value="Mon2/Sec7/BIG1-like_HUS"/>
</dbReference>
<evidence type="ECO:0000256" key="7">
    <source>
        <dbReference type="ARBA" id="ARBA00047793"/>
    </source>
</evidence>
<keyword evidence="5" id="KW-0560">Oxidoreductase</keyword>
<dbReference type="InterPro" id="IPR002328">
    <property type="entry name" value="ADH_Zn_CS"/>
</dbReference>
<organism evidence="14 15">
    <name type="scientific">Mortierella alpina</name>
    <name type="common">Oleaginous fungus</name>
    <name type="synonym">Mortierella renispora</name>
    <dbReference type="NCBI Taxonomy" id="64518"/>
    <lineage>
        <taxon>Eukaryota</taxon>
        <taxon>Fungi</taxon>
        <taxon>Fungi incertae sedis</taxon>
        <taxon>Mucoromycota</taxon>
        <taxon>Mortierellomycotina</taxon>
        <taxon>Mortierellomycetes</taxon>
        <taxon>Mortierellales</taxon>
        <taxon>Mortierellaceae</taxon>
        <taxon>Mortierella</taxon>
    </lineage>
</organism>
<feature type="region of interest" description="Disordered" evidence="12">
    <location>
        <begin position="1574"/>
        <end position="1597"/>
    </location>
</feature>
<accession>A0A9P7ZW79</accession>
<dbReference type="SMART" id="SM00829">
    <property type="entry name" value="PKS_ER"/>
    <property type="match status" value="1"/>
</dbReference>
<comment type="catalytic activity">
    <reaction evidence="9">
        <text>S-(hydroxymethyl)glutathione + NAD(+) = S-formylglutathione + NADH + H(+)</text>
        <dbReference type="Rhea" id="RHEA:19985"/>
        <dbReference type="ChEBI" id="CHEBI:15378"/>
        <dbReference type="ChEBI" id="CHEBI:57540"/>
        <dbReference type="ChEBI" id="CHEBI:57688"/>
        <dbReference type="ChEBI" id="CHEBI:57945"/>
        <dbReference type="ChEBI" id="CHEBI:58758"/>
        <dbReference type="EC" id="1.1.1.284"/>
    </reaction>
</comment>
<dbReference type="FunFam" id="3.90.180.10:FF:000001">
    <property type="entry name" value="S-(hydroxymethyl)glutathione dehydrogenase"/>
    <property type="match status" value="1"/>
</dbReference>
<dbReference type="InterPro" id="IPR013154">
    <property type="entry name" value="ADH-like_N"/>
</dbReference>
<dbReference type="InterPro" id="IPR020843">
    <property type="entry name" value="ER"/>
</dbReference>
<dbReference type="SUPFAM" id="SSF51735">
    <property type="entry name" value="NAD(P)-binding Rossmann-fold domains"/>
    <property type="match status" value="1"/>
</dbReference>
<dbReference type="SMART" id="SM00222">
    <property type="entry name" value="Sec7"/>
    <property type="match status" value="1"/>
</dbReference>
<evidence type="ECO:0000256" key="6">
    <source>
        <dbReference type="ARBA" id="ARBA00023027"/>
    </source>
</evidence>
<dbReference type="InterPro" id="IPR016024">
    <property type="entry name" value="ARM-type_fold"/>
</dbReference>
<dbReference type="GO" id="GO:0004022">
    <property type="term" value="F:alcohol dehydrogenase (NAD+) activity"/>
    <property type="evidence" value="ECO:0007669"/>
    <property type="project" value="UniProtKB-EC"/>
</dbReference>
<dbReference type="GO" id="GO:0046294">
    <property type="term" value="P:formaldehyde catabolic process"/>
    <property type="evidence" value="ECO:0007669"/>
    <property type="project" value="InterPro"/>
</dbReference>
<dbReference type="InterPro" id="IPR036291">
    <property type="entry name" value="NAD(P)-bd_dom_sf"/>
</dbReference>
<dbReference type="InterPro" id="IPR023394">
    <property type="entry name" value="Sec7_C_sf"/>
</dbReference>
<dbReference type="PANTHER" id="PTHR43880:SF12">
    <property type="entry name" value="ALCOHOL DEHYDROGENASE CLASS-3"/>
    <property type="match status" value="1"/>
</dbReference>
<dbReference type="Pfam" id="PF00107">
    <property type="entry name" value="ADH_zinc_N"/>
    <property type="match status" value="1"/>
</dbReference>
<comment type="catalytic activity">
    <reaction evidence="11">
        <text>a primary alcohol + NAD(+) = an aldehyde + NADH + H(+)</text>
        <dbReference type="Rhea" id="RHEA:10736"/>
        <dbReference type="ChEBI" id="CHEBI:15378"/>
        <dbReference type="ChEBI" id="CHEBI:15734"/>
        <dbReference type="ChEBI" id="CHEBI:17478"/>
        <dbReference type="ChEBI" id="CHEBI:57540"/>
        <dbReference type="ChEBI" id="CHEBI:57945"/>
        <dbReference type="EC" id="1.1.1.1"/>
    </reaction>
</comment>
<dbReference type="InterPro" id="IPR013149">
    <property type="entry name" value="ADH-like_C"/>
</dbReference>
<evidence type="ECO:0000313" key="14">
    <source>
        <dbReference type="EMBL" id="KAG9319292.1"/>
    </source>
</evidence>
<feature type="domain" description="SEC7" evidence="13">
    <location>
        <begin position="649"/>
        <end position="836"/>
    </location>
</feature>
<dbReference type="Proteomes" id="UP000717515">
    <property type="component" value="Unassembled WGS sequence"/>
</dbReference>
<evidence type="ECO:0000256" key="4">
    <source>
        <dbReference type="ARBA" id="ARBA00022833"/>
    </source>
</evidence>
<dbReference type="GO" id="GO:0008270">
    <property type="term" value="F:zinc ion binding"/>
    <property type="evidence" value="ECO:0007669"/>
    <property type="project" value="InterPro"/>
</dbReference>
<keyword evidence="4" id="KW-0862">Zinc</keyword>
<comment type="catalytic activity">
    <reaction evidence="7">
        <text>S-(hydroxymethyl)glutathione + NADP(+) = S-formylglutathione + NADPH + H(+)</text>
        <dbReference type="Rhea" id="RHEA:19981"/>
        <dbReference type="ChEBI" id="CHEBI:15378"/>
        <dbReference type="ChEBI" id="CHEBI:57688"/>
        <dbReference type="ChEBI" id="CHEBI:57783"/>
        <dbReference type="ChEBI" id="CHEBI:58349"/>
        <dbReference type="ChEBI" id="CHEBI:58758"/>
        <dbReference type="EC" id="1.1.1.284"/>
    </reaction>
</comment>
<dbReference type="Pfam" id="PF08240">
    <property type="entry name" value="ADH_N"/>
    <property type="match status" value="1"/>
</dbReference>
<comment type="catalytic activity">
    <reaction evidence="8">
        <text>S-nitrosoglutathione + NADH + H(+) = S-(hydroxysulfenamide)glutathione + NAD(+)</text>
        <dbReference type="Rhea" id="RHEA:78371"/>
        <dbReference type="ChEBI" id="CHEBI:15378"/>
        <dbReference type="ChEBI" id="CHEBI:57540"/>
        <dbReference type="ChEBI" id="CHEBI:57945"/>
        <dbReference type="ChEBI" id="CHEBI:145544"/>
        <dbReference type="ChEBI" id="CHEBI:229723"/>
    </reaction>
</comment>
<protein>
    <recommendedName>
        <fullName evidence="13">SEC7 domain-containing protein</fullName>
    </recommendedName>
</protein>
<dbReference type="InterPro" id="IPR035999">
    <property type="entry name" value="Sec7_dom_sf"/>
</dbReference>
<dbReference type="GO" id="GO:0016192">
    <property type="term" value="P:vesicle-mediated transport"/>
    <property type="evidence" value="ECO:0007669"/>
    <property type="project" value="UniProtKB-ARBA"/>
</dbReference>
<dbReference type="CDD" id="cd08300">
    <property type="entry name" value="alcohol_DH_class_III"/>
    <property type="match status" value="1"/>
</dbReference>
<evidence type="ECO:0000259" key="13">
    <source>
        <dbReference type="PROSITE" id="PS50190"/>
    </source>
</evidence>
<dbReference type="PROSITE" id="PS00059">
    <property type="entry name" value="ADH_ZINC"/>
    <property type="match status" value="1"/>
</dbReference>
<dbReference type="GO" id="GO:0005794">
    <property type="term" value="C:Golgi apparatus"/>
    <property type="evidence" value="ECO:0007669"/>
    <property type="project" value="UniProtKB-ARBA"/>
</dbReference>
<feature type="region of interest" description="Disordered" evidence="12">
    <location>
        <begin position="513"/>
        <end position="546"/>
    </location>
</feature>
<dbReference type="InterPro" id="IPR000904">
    <property type="entry name" value="Sec7_dom"/>
</dbReference>
<dbReference type="InterPro" id="IPR011032">
    <property type="entry name" value="GroES-like_sf"/>
</dbReference>
<reference evidence="14" key="1">
    <citation type="submission" date="2021-07" db="EMBL/GenBank/DDBJ databases">
        <title>Draft genome of Mortierella alpina, strain LL118, isolated from an aspen leaf litter sample.</title>
        <authorList>
            <person name="Yang S."/>
            <person name="Vinatzer B.A."/>
        </authorList>
    </citation>
    <scope>NUCLEOTIDE SEQUENCE</scope>
    <source>
        <strain evidence="14">LL118</strain>
    </source>
</reference>
<dbReference type="Pfam" id="PF23325">
    <property type="entry name" value="TPR_28"/>
    <property type="match status" value="1"/>
</dbReference>
<dbReference type="SUPFAM" id="SSF48371">
    <property type="entry name" value="ARM repeat"/>
    <property type="match status" value="1"/>
</dbReference>
<evidence type="ECO:0000256" key="5">
    <source>
        <dbReference type="ARBA" id="ARBA00023002"/>
    </source>
</evidence>
<comment type="catalytic activity">
    <reaction evidence="10">
        <text>a secondary alcohol + NAD(+) = a ketone + NADH + H(+)</text>
        <dbReference type="Rhea" id="RHEA:10740"/>
        <dbReference type="ChEBI" id="CHEBI:15378"/>
        <dbReference type="ChEBI" id="CHEBI:17087"/>
        <dbReference type="ChEBI" id="CHEBI:35681"/>
        <dbReference type="ChEBI" id="CHEBI:57540"/>
        <dbReference type="ChEBI" id="CHEBI:57945"/>
        <dbReference type="EC" id="1.1.1.1"/>
    </reaction>
</comment>
<dbReference type="GO" id="GO:0005829">
    <property type="term" value="C:cytosol"/>
    <property type="evidence" value="ECO:0007669"/>
    <property type="project" value="TreeGrafter"/>
</dbReference>
<dbReference type="FunFam" id="1.10.1000.11:FF:000002">
    <property type="entry name" value="Cytohesin 1"/>
    <property type="match status" value="1"/>
</dbReference>